<dbReference type="Proteomes" id="UP000078558">
    <property type="component" value="Chromosome I"/>
</dbReference>
<evidence type="ECO:0000259" key="5">
    <source>
        <dbReference type="PROSITE" id="PS50110"/>
    </source>
</evidence>
<reference evidence="6 8" key="1">
    <citation type="submission" date="2016-06" db="EMBL/GenBank/DDBJ databases">
        <authorList>
            <person name="Kjaerup R.B."/>
            <person name="Dalgaard T.S."/>
            <person name="Juul-Madsen H.R."/>
        </authorList>
    </citation>
    <scope>NUCLEOTIDE SEQUENCE [LARGE SCALE GENOMIC DNA]</scope>
    <source>
        <strain evidence="6">Orrdi1</strain>
    </source>
</reference>
<dbReference type="GO" id="GO:0003677">
    <property type="term" value="F:DNA binding"/>
    <property type="evidence" value="ECO:0007669"/>
    <property type="project" value="UniProtKB-KW"/>
</dbReference>
<evidence type="ECO:0000256" key="2">
    <source>
        <dbReference type="ARBA" id="ARBA00023125"/>
    </source>
</evidence>
<dbReference type="Pfam" id="PF00196">
    <property type="entry name" value="GerE"/>
    <property type="match status" value="1"/>
</dbReference>
<dbReference type="PRINTS" id="PR00038">
    <property type="entry name" value="HTHLUXR"/>
</dbReference>
<dbReference type="InterPro" id="IPR016032">
    <property type="entry name" value="Sig_transdc_resp-reg_C-effctor"/>
</dbReference>
<accession>A0A1C3K3V8</accession>
<dbReference type="SUPFAM" id="SSF52172">
    <property type="entry name" value="CheY-like"/>
    <property type="match status" value="1"/>
</dbReference>
<dbReference type="PANTHER" id="PTHR43214">
    <property type="entry name" value="TWO-COMPONENT RESPONSE REGULATOR"/>
    <property type="match status" value="1"/>
</dbReference>
<dbReference type="KEGG" id="odi:ODI_R3299"/>
<keyword evidence="8" id="KW-1185">Reference proteome</keyword>
<dbReference type="InterPro" id="IPR058245">
    <property type="entry name" value="NreC/VraR/RcsB-like_REC"/>
</dbReference>
<dbReference type="PROSITE" id="PS00622">
    <property type="entry name" value="HTH_LUXR_1"/>
    <property type="match status" value="1"/>
</dbReference>
<dbReference type="Pfam" id="PF00072">
    <property type="entry name" value="Response_reg"/>
    <property type="match status" value="1"/>
</dbReference>
<feature type="modified residue" description="4-aspartylphosphate" evidence="3">
    <location>
        <position position="55"/>
    </location>
</feature>
<proteinExistence type="predicted"/>
<dbReference type="EMBL" id="LT907988">
    <property type="protein sequence ID" value="SOE51243.1"/>
    <property type="molecule type" value="Genomic_DNA"/>
</dbReference>
<dbReference type="PROSITE" id="PS50110">
    <property type="entry name" value="RESPONSE_REGULATORY"/>
    <property type="match status" value="1"/>
</dbReference>
<keyword evidence="2 6" id="KW-0238">DNA-binding</keyword>
<dbReference type="GO" id="GO:0006355">
    <property type="term" value="P:regulation of DNA-templated transcription"/>
    <property type="evidence" value="ECO:0007669"/>
    <property type="project" value="InterPro"/>
</dbReference>
<dbReference type="RefSeq" id="WP_067755513.1">
    <property type="nucleotide sequence ID" value="NZ_LT907988.1"/>
</dbReference>
<feature type="domain" description="Response regulatory" evidence="5">
    <location>
        <begin position="4"/>
        <end position="120"/>
    </location>
</feature>
<dbReference type="Gene3D" id="3.40.50.2300">
    <property type="match status" value="1"/>
</dbReference>
<dbReference type="CDD" id="cd17535">
    <property type="entry name" value="REC_NarL-like"/>
    <property type="match status" value="1"/>
</dbReference>
<dbReference type="InterPro" id="IPR039420">
    <property type="entry name" value="WalR-like"/>
</dbReference>
<evidence type="ECO:0000259" key="4">
    <source>
        <dbReference type="PROSITE" id="PS50043"/>
    </source>
</evidence>
<dbReference type="SMART" id="SM00421">
    <property type="entry name" value="HTH_LUXR"/>
    <property type="match status" value="1"/>
</dbReference>
<dbReference type="PROSITE" id="PS50043">
    <property type="entry name" value="HTH_LUXR_2"/>
    <property type="match status" value="1"/>
</dbReference>
<evidence type="ECO:0000313" key="8">
    <source>
        <dbReference type="Proteomes" id="UP000078558"/>
    </source>
</evidence>
<dbReference type="OrthoDB" id="9780593at2"/>
<evidence type="ECO:0000313" key="7">
    <source>
        <dbReference type="EMBL" id="SOE51243.1"/>
    </source>
</evidence>
<protein>
    <submittedName>
        <fullName evidence="6">DNA-binding response regulator, LuxR family</fullName>
    </submittedName>
</protein>
<dbReference type="CDD" id="cd06170">
    <property type="entry name" value="LuxR_C_like"/>
    <property type="match status" value="1"/>
</dbReference>
<evidence type="ECO:0000256" key="1">
    <source>
        <dbReference type="ARBA" id="ARBA00022553"/>
    </source>
</evidence>
<name>A0A1C3K3V8_9BURK</name>
<dbReference type="InterPro" id="IPR011006">
    <property type="entry name" value="CheY-like_superfamily"/>
</dbReference>
<dbReference type="InterPro" id="IPR000792">
    <property type="entry name" value="Tscrpt_reg_LuxR_C"/>
</dbReference>
<dbReference type="InterPro" id="IPR001789">
    <property type="entry name" value="Sig_transdc_resp-reg_receiver"/>
</dbReference>
<evidence type="ECO:0000256" key="3">
    <source>
        <dbReference type="PROSITE-ProRule" id="PRU00169"/>
    </source>
</evidence>
<dbReference type="STRING" id="1851544.ODI_03803"/>
<evidence type="ECO:0000313" key="6">
    <source>
        <dbReference type="EMBL" id="SBT26180.1"/>
    </source>
</evidence>
<dbReference type="EMBL" id="FLRC01000028">
    <property type="protein sequence ID" value="SBT26180.1"/>
    <property type="molecule type" value="Genomic_DNA"/>
</dbReference>
<keyword evidence="1 3" id="KW-0597">Phosphoprotein</keyword>
<dbReference type="SMART" id="SM00448">
    <property type="entry name" value="REC"/>
    <property type="match status" value="1"/>
</dbReference>
<dbReference type="GO" id="GO:0000160">
    <property type="term" value="P:phosphorelay signal transduction system"/>
    <property type="evidence" value="ECO:0007669"/>
    <property type="project" value="InterPro"/>
</dbReference>
<reference evidence="7 8" key="2">
    <citation type="submission" date="2017-08" db="EMBL/GenBank/DDBJ databases">
        <authorList>
            <person name="de Groot N.N."/>
        </authorList>
    </citation>
    <scope>NUCLEOTIDE SEQUENCE [LARGE SCALE GENOMIC DNA]</scope>
    <source>
        <strain evidence="7">Orrdi1</strain>
    </source>
</reference>
<dbReference type="AlphaFoldDB" id="A0A1C3K3V8"/>
<organism evidence="6 8">
    <name type="scientific">Orrella dioscoreae</name>
    <dbReference type="NCBI Taxonomy" id="1851544"/>
    <lineage>
        <taxon>Bacteria</taxon>
        <taxon>Pseudomonadati</taxon>
        <taxon>Pseudomonadota</taxon>
        <taxon>Betaproteobacteria</taxon>
        <taxon>Burkholderiales</taxon>
        <taxon>Alcaligenaceae</taxon>
        <taxon>Orrella</taxon>
    </lineage>
</organism>
<sequence>MALDILIVDDHHIIRRGLARILAEDARIGRVDEAPDGPAALRLLRAGAYDAMVLDVALGDRDGLDVLKTVRAEFPGLGVVMLSVYPESQFAVRALRSGAHAYLNKGCEPDELLAALAKAAAGSVYVTPAVAELLAHNVRRDGPQAPHELLSNREFQVLQLLVAGKSVTAIAEQLALSANTISTYRARIFEKLGVRTLVELVAYANTHQLGAS</sequence>
<gene>
    <name evidence="6" type="ORF">ODI_03803</name>
    <name evidence="7" type="ORF">ODI_R3299</name>
</gene>
<dbReference type="PANTHER" id="PTHR43214:SF43">
    <property type="entry name" value="TWO-COMPONENT RESPONSE REGULATOR"/>
    <property type="match status" value="1"/>
</dbReference>
<dbReference type="SUPFAM" id="SSF46894">
    <property type="entry name" value="C-terminal effector domain of the bipartite response regulators"/>
    <property type="match status" value="1"/>
</dbReference>
<feature type="domain" description="HTH luxR-type" evidence="4">
    <location>
        <begin position="143"/>
        <end position="208"/>
    </location>
</feature>